<dbReference type="Proteomes" id="UP000014601">
    <property type="component" value="Unassembled WGS sequence"/>
</dbReference>
<evidence type="ECO:0000313" key="1">
    <source>
        <dbReference type="EMBL" id="EPI49850.1"/>
    </source>
</evidence>
<dbReference type="HOGENOM" id="CLU_213793_0_0_11"/>
<name>S4GTC1_9BIFI</name>
<protein>
    <submittedName>
        <fullName evidence="1">Uncharacterized protein</fullName>
    </submittedName>
</protein>
<evidence type="ECO:0000313" key="2">
    <source>
        <dbReference type="Proteomes" id="UP000014601"/>
    </source>
</evidence>
<dbReference type="AlphaFoldDB" id="S4GTC1"/>
<reference evidence="1 2" key="1">
    <citation type="submission" date="2013-06" db="EMBL/GenBank/DDBJ databases">
        <authorList>
            <person name="Weinstock G."/>
            <person name="Sodergren E."/>
            <person name="Lobos E.A."/>
            <person name="Fulton L."/>
            <person name="Fulton R."/>
            <person name="Courtney L."/>
            <person name="Fronick C."/>
            <person name="O'Laughlin M."/>
            <person name="Godfrey J."/>
            <person name="Wilson R.M."/>
            <person name="Miner T."/>
            <person name="Farmer C."/>
            <person name="Delehaunty K."/>
            <person name="Cordes M."/>
            <person name="Minx P."/>
            <person name="Tomlinson C."/>
            <person name="Chen J."/>
            <person name="Wollam A."/>
            <person name="Pepin K.H."/>
            <person name="Bhonagiri V."/>
            <person name="Zhang X."/>
            <person name="Warren W."/>
            <person name="Mitreva M."/>
            <person name="Mardis E.R."/>
            <person name="Wilson R.K."/>
        </authorList>
    </citation>
    <scope>NUCLEOTIDE SEQUENCE [LARGE SCALE GENOMIC DNA]</scope>
    <source>
        <strain evidence="1 2">JCP7719</strain>
    </source>
</reference>
<organism evidence="1 2">
    <name type="scientific">Gardnerella pickettii JCP7719</name>
    <dbReference type="NCBI Taxonomy" id="1261061"/>
    <lineage>
        <taxon>Bacteria</taxon>
        <taxon>Bacillati</taxon>
        <taxon>Actinomycetota</taxon>
        <taxon>Actinomycetes</taxon>
        <taxon>Bifidobacteriales</taxon>
        <taxon>Bifidobacteriaceae</taxon>
        <taxon>Gardnerella</taxon>
        <taxon>Gardnerella pickettii</taxon>
    </lineage>
</organism>
<comment type="caution">
    <text evidence="1">The sequence shown here is derived from an EMBL/GenBank/DDBJ whole genome shotgun (WGS) entry which is preliminary data.</text>
</comment>
<accession>S4GTC1</accession>
<dbReference type="EMBL" id="ATJO01000132">
    <property type="protein sequence ID" value="EPI49850.1"/>
    <property type="molecule type" value="Genomic_DNA"/>
</dbReference>
<proteinExistence type="predicted"/>
<sequence length="39" mass="4237">MYALAWIEPHLVAFFNVECIVEQVNVSSNAVSAALSLLS</sequence>
<gene>
    <name evidence="1" type="ORF">HMPREF1576_01344</name>
</gene>